<dbReference type="Gene3D" id="3.40.50.1820">
    <property type="entry name" value="alpha/beta hydrolase"/>
    <property type="match status" value="1"/>
</dbReference>
<evidence type="ECO:0000313" key="3">
    <source>
        <dbReference type="Proteomes" id="UP000238479"/>
    </source>
</evidence>
<dbReference type="SUPFAM" id="SSF53474">
    <property type="entry name" value="alpha/beta-Hydrolases"/>
    <property type="match status" value="1"/>
</dbReference>
<dbReference type="EMBL" id="PDCK01000044">
    <property type="protein sequence ID" value="PRQ27611.1"/>
    <property type="molecule type" value="Genomic_DNA"/>
</dbReference>
<dbReference type="GO" id="GO:0006508">
    <property type="term" value="P:proteolysis"/>
    <property type="evidence" value="ECO:0007669"/>
    <property type="project" value="InterPro"/>
</dbReference>
<keyword evidence="3" id="KW-1185">Reference proteome</keyword>
<comment type="similarity">
    <text evidence="1">Belongs to the peptidase S10 family.</text>
</comment>
<dbReference type="Pfam" id="PF00450">
    <property type="entry name" value="Peptidase_S10"/>
    <property type="match status" value="1"/>
</dbReference>
<keyword evidence="2" id="KW-0645">Protease</keyword>
<comment type="caution">
    <text evidence="2">The sequence shown here is derived from an EMBL/GenBank/DDBJ whole genome shotgun (WGS) entry which is preliminary data.</text>
</comment>
<organism evidence="2 3">
    <name type="scientific">Rosa chinensis</name>
    <name type="common">China rose</name>
    <dbReference type="NCBI Taxonomy" id="74649"/>
    <lineage>
        <taxon>Eukaryota</taxon>
        <taxon>Viridiplantae</taxon>
        <taxon>Streptophyta</taxon>
        <taxon>Embryophyta</taxon>
        <taxon>Tracheophyta</taxon>
        <taxon>Spermatophyta</taxon>
        <taxon>Magnoliopsida</taxon>
        <taxon>eudicotyledons</taxon>
        <taxon>Gunneridae</taxon>
        <taxon>Pentapetalae</taxon>
        <taxon>rosids</taxon>
        <taxon>fabids</taxon>
        <taxon>Rosales</taxon>
        <taxon>Rosaceae</taxon>
        <taxon>Rosoideae</taxon>
        <taxon>Rosoideae incertae sedis</taxon>
        <taxon>Rosa</taxon>
    </lineage>
</organism>
<accession>A0A2P6Q0A2</accession>
<dbReference type="GO" id="GO:0004185">
    <property type="term" value="F:serine-type carboxypeptidase activity"/>
    <property type="evidence" value="ECO:0007669"/>
    <property type="project" value="UniProtKB-EC"/>
</dbReference>
<keyword evidence="2" id="KW-0121">Carboxypeptidase</keyword>
<dbReference type="AlphaFoldDB" id="A0A2P6Q0A2"/>
<proteinExistence type="inferred from homology"/>
<name>A0A2P6Q0A2_ROSCH</name>
<dbReference type="Gramene" id="PRQ27611">
    <property type="protein sequence ID" value="PRQ27611"/>
    <property type="gene ID" value="RchiOBHm_Chr6g0307101"/>
</dbReference>
<sequence>MKNNISQHLLMMMQVNDFDPCSNNYVQTYLNLKEVQAALHVNPTVCGQTEWMGSPMTVLPTIQELIGSGISLWLYRPWYSDEEVGGYVAGYIGLKFATVRGAGHEVPIRKYMGIMCYFHSSLKEIYIVLHPCTQRKVINPI</sequence>
<dbReference type="Proteomes" id="UP000238479">
    <property type="component" value="Chromosome 6"/>
</dbReference>
<dbReference type="InterPro" id="IPR029058">
    <property type="entry name" value="AB_hydrolase_fold"/>
</dbReference>
<gene>
    <name evidence="2" type="ORF">RchiOBHm_Chr6g0307101</name>
</gene>
<dbReference type="InterPro" id="IPR001563">
    <property type="entry name" value="Peptidase_S10"/>
</dbReference>
<evidence type="ECO:0000313" key="2">
    <source>
        <dbReference type="EMBL" id="PRQ27611.1"/>
    </source>
</evidence>
<dbReference type="EC" id="3.4.16.6" evidence="2"/>
<keyword evidence="2" id="KW-0378">Hydrolase</keyword>
<evidence type="ECO:0000256" key="1">
    <source>
        <dbReference type="ARBA" id="ARBA00009431"/>
    </source>
</evidence>
<protein>
    <submittedName>
        <fullName evidence="2">Putative carboxypeptidase D</fullName>
        <ecNumber evidence="2">3.4.16.6</ecNumber>
    </submittedName>
</protein>
<reference evidence="2 3" key="1">
    <citation type="journal article" date="2018" name="Nat. Genet.">
        <title>The Rosa genome provides new insights in the design of modern roses.</title>
        <authorList>
            <person name="Bendahmane M."/>
        </authorList>
    </citation>
    <scope>NUCLEOTIDE SEQUENCE [LARGE SCALE GENOMIC DNA]</scope>
    <source>
        <strain evidence="3">cv. Old Blush</strain>
    </source>
</reference>